<dbReference type="Proteomes" id="UP000481861">
    <property type="component" value="Unassembled WGS sequence"/>
</dbReference>
<accession>A0A7C8LZS7</accession>
<evidence type="ECO:0000313" key="2">
    <source>
        <dbReference type="EMBL" id="KAF2864960.1"/>
    </source>
</evidence>
<comment type="caution">
    <text evidence="2">The sequence shown here is derived from an EMBL/GenBank/DDBJ whole genome shotgun (WGS) entry which is preliminary data.</text>
</comment>
<organism evidence="2 3">
    <name type="scientific">Massariosphaeria phaeospora</name>
    <dbReference type="NCBI Taxonomy" id="100035"/>
    <lineage>
        <taxon>Eukaryota</taxon>
        <taxon>Fungi</taxon>
        <taxon>Dikarya</taxon>
        <taxon>Ascomycota</taxon>
        <taxon>Pezizomycotina</taxon>
        <taxon>Dothideomycetes</taxon>
        <taxon>Pleosporomycetidae</taxon>
        <taxon>Pleosporales</taxon>
        <taxon>Pleosporales incertae sedis</taxon>
        <taxon>Massariosphaeria</taxon>
    </lineage>
</organism>
<evidence type="ECO:0000313" key="3">
    <source>
        <dbReference type="Proteomes" id="UP000481861"/>
    </source>
</evidence>
<evidence type="ECO:0000256" key="1">
    <source>
        <dbReference type="SAM" id="SignalP"/>
    </source>
</evidence>
<keyword evidence="1" id="KW-0732">Signal</keyword>
<feature type="signal peptide" evidence="1">
    <location>
        <begin position="1"/>
        <end position="20"/>
    </location>
</feature>
<dbReference type="EMBL" id="JAADJZ010000038">
    <property type="protein sequence ID" value="KAF2864960.1"/>
    <property type="molecule type" value="Genomic_DNA"/>
</dbReference>
<sequence length="119" mass="14046">MEFGGTVFSFSLFCFRFCWCVLWEGGSVHKRIYTLAGRADDGCWIYIYQYYVFDMISLVCCRPRREGGEDDDWGCYSERGQVHLYYEAPAAVLKLALWALTSKDWRVSNTNYVLYDFYL</sequence>
<dbReference type="AlphaFoldDB" id="A0A7C8LZS7"/>
<reference evidence="2 3" key="1">
    <citation type="submission" date="2020-01" db="EMBL/GenBank/DDBJ databases">
        <authorList>
            <consortium name="DOE Joint Genome Institute"/>
            <person name="Haridas S."/>
            <person name="Albert R."/>
            <person name="Binder M."/>
            <person name="Bloem J."/>
            <person name="Labutti K."/>
            <person name="Salamov A."/>
            <person name="Andreopoulos B."/>
            <person name="Baker S.E."/>
            <person name="Barry K."/>
            <person name="Bills G."/>
            <person name="Bluhm B.H."/>
            <person name="Cannon C."/>
            <person name="Castanera R."/>
            <person name="Culley D.E."/>
            <person name="Daum C."/>
            <person name="Ezra D."/>
            <person name="Gonzalez J.B."/>
            <person name="Henrissat B."/>
            <person name="Kuo A."/>
            <person name="Liang C."/>
            <person name="Lipzen A."/>
            <person name="Lutzoni F."/>
            <person name="Magnuson J."/>
            <person name="Mondo S."/>
            <person name="Nolan M."/>
            <person name="Ohm R."/>
            <person name="Pangilinan J."/>
            <person name="Park H.-J.H."/>
            <person name="Ramirez L."/>
            <person name="Alfaro M."/>
            <person name="Sun H."/>
            <person name="Tritt A."/>
            <person name="Yoshinaga Y."/>
            <person name="Zwiers L.-H.L."/>
            <person name="Turgeon B.G."/>
            <person name="Goodwin S.B."/>
            <person name="Spatafora J.W."/>
            <person name="Crous P.W."/>
            <person name="Grigoriev I.V."/>
        </authorList>
    </citation>
    <scope>NUCLEOTIDE SEQUENCE [LARGE SCALE GENOMIC DNA]</scope>
    <source>
        <strain evidence="2 3">CBS 611.86</strain>
    </source>
</reference>
<evidence type="ECO:0008006" key="4">
    <source>
        <dbReference type="Google" id="ProtNLM"/>
    </source>
</evidence>
<keyword evidence="3" id="KW-1185">Reference proteome</keyword>
<gene>
    <name evidence="2" type="ORF">BDV95DRAFT_268834</name>
</gene>
<proteinExistence type="predicted"/>
<feature type="chain" id="PRO_5029007390" description="Secreted protein" evidence="1">
    <location>
        <begin position="21"/>
        <end position="119"/>
    </location>
</feature>
<protein>
    <recommendedName>
        <fullName evidence="4">Secreted protein</fullName>
    </recommendedName>
</protein>
<name>A0A7C8LZS7_9PLEO</name>